<gene>
    <name evidence="2" type="ORF">SDC9_122401</name>
</gene>
<evidence type="ECO:0000256" key="1">
    <source>
        <dbReference type="SAM" id="MobiDB-lite"/>
    </source>
</evidence>
<proteinExistence type="predicted"/>
<dbReference type="EMBL" id="VSSQ01026609">
    <property type="protein sequence ID" value="MPM75408.1"/>
    <property type="molecule type" value="Genomic_DNA"/>
</dbReference>
<organism evidence="2">
    <name type="scientific">bioreactor metagenome</name>
    <dbReference type="NCBI Taxonomy" id="1076179"/>
    <lineage>
        <taxon>unclassified sequences</taxon>
        <taxon>metagenomes</taxon>
        <taxon>ecological metagenomes</taxon>
    </lineage>
</organism>
<feature type="region of interest" description="Disordered" evidence="1">
    <location>
        <begin position="191"/>
        <end position="217"/>
    </location>
</feature>
<name>A0A645CES4_9ZZZZ</name>
<sequence length="217" mass="21911">MEHGLFRDDDIDHALSRQREGAGLHDLGAAFFVRVLQHGNHLAGPGDQIHGAAHAGGILAGGNGHGPVGDVARLINLQCAQNGGVHMSAPDDSEGRVEIEDAGAGQQGDGLPAGVAEIGILLSQLGCGAEGEGAVFGLQEHVDPLGNEIGGGCGHSEAQVYNGAVLQLQGGSAGDLLSKIHSLVPPHVRPFSGGRFGPTGPLKSPPAAPGYAPEQRP</sequence>
<dbReference type="AlphaFoldDB" id="A0A645CES4"/>
<comment type="caution">
    <text evidence="2">The sequence shown here is derived from an EMBL/GenBank/DDBJ whole genome shotgun (WGS) entry which is preliminary data.</text>
</comment>
<accession>A0A645CES4</accession>
<evidence type="ECO:0000313" key="2">
    <source>
        <dbReference type="EMBL" id="MPM75408.1"/>
    </source>
</evidence>
<protein>
    <submittedName>
        <fullName evidence="2">Uncharacterized protein</fullName>
    </submittedName>
</protein>
<reference evidence="2" key="1">
    <citation type="submission" date="2019-08" db="EMBL/GenBank/DDBJ databases">
        <authorList>
            <person name="Kucharzyk K."/>
            <person name="Murdoch R.W."/>
            <person name="Higgins S."/>
            <person name="Loffler F."/>
        </authorList>
    </citation>
    <scope>NUCLEOTIDE SEQUENCE</scope>
</reference>